<keyword evidence="6" id="KW-0472">Membrane</keyword>
<evidence type="ECO:0000256" key="2">
    <source>
        <dbReference type="ARBA" id="ARBA00022692"/>
    </source>
</evidence>
<dbReference type="Reactome" id="R-CFA-202424">
    <property type="pathway name" value="Downstream TCR signaling"/>
</dbReference>
<reference evidence="9" key="2">
    <citation type="submission" date="2025-08" db="UniProtKB">
        <authorList>
            <consortium name="Ensembl"/>
        </authorList>
    </citation>
    <scope>IDENTIFICATION</scope>
    <source>
        <strain evidence="9">Boxer</strain>
    </source>
</reference>
<dbReference type="GO" id="GO:0042605">
    <property type="term" value="F:peptide antigen binding"/>
    <property type="evidence" value="ECO:0000318"/>
    <property type="project" value="GO_Central"/>
</dbReference>
<dbReference type="GO" id="GO:0005765">
    <property type="term" value="C:lysosomal membrane"/>
    <property type="evidence" value="ECO:0000318"/>
    <property type="project" value="GO_Central"/>
</dbReference>
<protein>
    <submittedName>
        <fullName evidence="9">Uncharacterized protein</fullName>
    </submittedName>
</protein>
<evidence type="ECO:0000256" key="6">
    <source>
        <dbReference type="ARBA" id="ARBA00023136"/>
    </source>
</evidence>
<evidence type="ECO:0000256" key="3">
    <source>
        <dbReference type="ARBA" id="ARBA00022859"/>
    </source>
</evidence>
<dbReference type="SUPFAM" id="SSF48726">
    <property type="entry name" value="Immunoglobulin"/>
    <property type="match status" value="1"/>
</dbReference>
<keyword evidence="2" id="KW-0812">Transmembrane</keyword>
<dbReference type="Gene3D" id="3.10.320.10">
    <property type="entry name" value="Class II Histocompatibility Antigen, M Beta Chain, Chain B, domain 1"/>
    <property type="match status" value="1"/>
</dbReference>
<dbReference type="InterPro" id="IPR013783">
    <property type="entry name" value="Ig-like_fold"/>
</dbReference>
<evidence type="ECO:0000256" key="1">
    <source>
        <dbReference type="ARBA" id="ARBA00004479"/>
    </source>
</evidence>
<keyword evidence="3" id="KW-0391">Immunity</keyword>
<keyword evidence="7" id="KW-0325">Glycoprotein</keyword>
<dbReference type="GO" id="GO:0042613">
    <property type="term" value="C:MHC class II protein complex"/>
    <property type="evidence" value="ECO:0000318"/>
    <property type="project" value="GO_Central"/>
</dbReference>
<dbReference type="InterPro" id="IPR000353">
    <property type="entry name" value="MHC_II_b_N"/>
</dbReference>
<dbReference type="Reactome" id="R-CFA-202433">
    <property type="pathway name" value="Generation of second messenger molecules"/>
</dbReference>
<keyword evidence="8" id="KW-0491">MHC II</keyword>
<reference evidence="9" key="3">
    <citation type="submission" date="2025-09" db="UniProtKB">
        <authorList>
            <consortium name="Ensembl"/>
        </authorList>
    </citation>
    <scope>IDENTIFICATION</scope>
    <source>
        <strain evidence="9">Boxer</strain>
    </source>
</reference>
<dbReference type="InterPro" id="IPR014745">
    <property type="entry name" value="MHC_II_a/b_N"/>
</dbReference>
<sequence>KKERKKEMLPRDAWVAQWLTPYSLLYSPLYSYVNLIVYSPQSFTVYQRRSTCYELNELNGTHHLLHTELFAQLDSAAGVFAAVSELGRFLALRQSAVDTACKHIFDLDQGFTLQRRVQPKVNVSPSKKGRLQHHNLLAGHVSDFSTGHIQVRIPTAGVLSTNLIHNGDWTFQILVMLEMTLQQGDIYTCQVEHPSLDGPVTVEWSEGTSDSAWSKMLAGVGGFVLGLIALLVSFILHFRSQGKENVAFELQMF</sequence>
<evidence type="ECO:0000256" key="4">
    <source>
        <dbReference type="ARBA" id="ARBA00022989"/>
    </source>
</evidence>
<dbReference type="GO" id="GO:0031902">
    <property type="term" value="C:late endosome membrane"/>
    <property type="evidence" value="ECO:0000318"/>
    <property type="project" value="GO_Central"/>
</dbReference>
<dbReference type="Reactome" id="R-CFA-2132295">
    <property type="pathway name" value="MHC class II antigen presentation"/>
</dbReference>
<dbReference type="OrthoDB" id="9940220at2759"/>
<dbReference type="GO" id="GO:0002503">
    <property type="term" value="P:peptide antigen assembly with MHC class II protein complex"/>
    <property type="evidence" value="ECO:0000318"/>
    <property type="project" value="GO_Central"/>
</dbReference>
<dbReference type="AlphaFoldDB" id="A0A8I3P4A1"/>
<reference evidence="9" key="1">
    <citation type="submission" date="2020-03" db="EMBL/GenBank/DDBJ databases">
        <title>Long-read based genome assembly of a Labrador retriever dog.</title>
        <authorList>
            <person name="Eory L."/>
            <person name="Zhang W."/>
            <person name="Schoenebeck J."/>
        </authorList>
    </citation>
    <scope>NUCLEOTIDE SEQUENCE [LARGE SCALE GENOMIC DNA]</scope>
    <source>
        <strain evidence="9">Labrador retriever</strain>
    </source>
</reference>
<dbReference type="PANTHER" id="PTHR19944:SF46">
    <property type="entry name" value="HLA CLASS II HISTOCOMPATIBILITY ANTIGEN, DP BETA 1 CHAIN"/>
    <property type="match status" value="1"/>
</dbReference>
<dbReference type="GO" id="GO:0050870">
    <property type="term" value="P:positive regulation of T cell activation"/>
    <property type="evidence" value="ECO:0000318"/>
    <property type="project" value="GO_Central"/>
</dbReference>
<evidence type="ECO:0000256" key="7">
    <source>
        <dbReference type="ARBA" id="ARBA00023180"/>
    </source>
</evidence>
<comment type="subcellular location">
    <subcellularLocation>
        <location evidence="1">Membrane</location>
        <topology evidence="1">Single-pass type I membrane protein</topology>
    </subcellularLocation>
</comment>
<keyword evidence="10" id="KW-1185">Reference proteome</keyword>
<dbReference type="Reactome" id="R-CFA-202427">
    <property type="pathway name" value="Phosphorylation of CD3 and TCR zeta chains"/>
</dbReference>
<dbReference type="InterPro" id="IPR003597">
    <property type="entry name" value="Ig_C1-set"/>
</dbReference>
<evidence type="ECO:0000313" key="10">
    <source>
        <dbReference type="Proteomes" id="UP000805418"/>
    </source>
</evidence>
<dbReference type="SUPFAM" id="SSF54452">
    <property type="entry name" value="MHC antigen-recognition domain"/>
    <property type="match status" value="1"/>
</dbReference>
<dbReference type="Reactome" id="R-CFA-389948">
    <property type="pathway name" value="Co-inhibition by PD-1"/>
</dbReference>
<dbReference type="InterPro" id="IPR003006">
    <property type="entry name" value="Ig/MHC_CS"/>
</dbReference>
<evidence type="ECO:0000313" key="9">
    <source>
        <dbReference type="Ensembl" id="ENSCAFP00845026655.1"/>
    </source>
</evidence>
<dbReference type="FunFam" id="2.60.40.10:FF:000116">
    <property type="entry name" value="HLA class II histocompatibility antigen, DRB1-1 beta chain"/>
    <property type="match status" value="1"/>
</dbReference>
<dbReference type="Gene3D" id="2.60.40.10">
    <property type="entry name" value="Immunoglobulins"/>
    <property type="match status" value="1"/>
</dbReference>
<dbReference type="GO" id="GO:0050778">
    <property type="term" value="P:positive regulation of immune response"/>
    <property type="evidence" value="ECO:0000318"/>
    <property type="project" value="GO_Central"/>
</dbReference>
<organism evidence="9 10">
    <name type="scientific">Canis lupus familiaris</name>
    <name type="common">Dog</name>
    <name type="synonym">Canis familiaris</name>
    <dbReference type="NCBI Taxonomy" id="9615"/>
    <lineage>
        <taxon>Eukaryota</taxon>
        <taxon>Metazoa</taxon>
        <taxon>Chordata</taxon>
        <taxon>Craniata</taxon>
        <taxon>Vertebrata</taxon>
        <taxon>Euteleostomi</taxon>
        <taxon>Mammalia</taxon>
        <taxon>Eutheria</taxon>
        <taxon>Laurasiatheria</taxon>
        <taxon>Carnivora</taxon>
        <taxon>Caniformia</taxon>
        <taxon>Canidae</taxon>
        <taxon>Canis</taxon>
    </lineage>
</organism>
<dbReference type="Proteomes" id="UP000805418">
    <property type="component" value="Chromosome 12"/>
</dbReference>
<dbReference type="GeneTree" id="ENSGT00940000162390"/>
<dbReference type="Ensembl" id="ENSCAFT00845034053.1">
    <property type="protein sequence ID" value="ENSCAFP00845026655.1"/>
    <property type="gene ID" value="ENSCAFG00845019114.1"/>
</dbReference>
<keyword evidence="5" id="KW-1064">Adaptive immunity</keyword>
<dbReference type="PROSITE" id="PS00290">
    <property type="entry name" value="IG_MHC"/>
    <property type="match status" value="1"/>
</dbReference>
<dbReference type="Reactome" id="R-CFA-202430">
    <property type="pathway name" value="Translocation of ZAP-70 to Immunological synapse"/>
</dbReference>
<proteinExistence type="predicted"/>
<dbReference type="InterPro" id="IPR011162">
    <property type="entry name" value="MHC_I/II-like_Ag-recog"/>
</dbReference>
<dbReference type="GO" id="GO:0002250">
    <property type="term" value="P:adaptive immune response"/>
    <property type="evidence" value="ECO:0007669"/>
    <property type="project" value="UniProtKB-KW"/>
</dbReference>
<dbReference type="PANTHER" id="PTHR19944">
    <property type="entry name" value="MHC CLASS II-RELATED"/>
    <property type="match status" value="1"/>
</dbReference>
<keyword evidence="4" id="KW-1133">Transmembrane helix</keyword>
<evidence type="ECO:0000256" key="8">
    <source>
        <dbReference type="ARBA" id="ARBA00023182"/>
    </source>
</evidence>
<name>A0A8I3P4A1_CANLF</name>
<dbReference type="GO" id="GO:0019886">
    <property type="term" value="P:antigen processing and presentation of exogenous peptide antigen via MHC class II"/>
    <property type="evidence" value="ECO:0000318"/>
    <property type="project" value="GO_Central"/>
</dbReference>
<dbReference type="Pfam" id="PF07654">
    <property type="entry name" value="C1-set"/>
    <property type="match status" value="1"/>
</dbReference>
<accession>A0A8I3P4A1</accession>
<dbReference type="SMART" id="SM00407">
    <property type="entry name" value="IGc1"/>
    <property type="match status" value="1"/>
</dbReference>
<dbReference type="InterPro" id="IPR036179">
    <property type="entry name" value="Ig-like_dom_sf"/>
</dbReference>
<dbReference type="InterPro" id="IPR050160">
    <property type="entry name" value="MHC/Immunoglobulin"/>
</dbReference>
<evidence type="ECO:0000256" key="5">
    <source>
        <dbReference type="ARBA" id="ARBA00023130"/>
    </source>
</evidence>
<dbReference type="GO" id="GO:0023026">
    <property type="term" value="F:MHC class II protein complex binding"/>
    <property type="evidence" value="ECO:0000318"/>
    <property type="project" value="GO_Central"/>
</dbReference>
<dbReference type="SMART" id="SM00921">
    <property type="entry name" value="MHC_II_beta"/>
    <property type="match status" value="1"/>
</dbReference>